<sequence length="150" mass="17419">MKFGIKDLINATEICNSVTNTIPLTYTNIPMYKATIQYAEHVLNGLPQDIEEEQVAKLKNAIRQLNSDLYLYSQSELKNAPQEVKSDLKQFFQRESQQYLQNYVKEHAEEITKNEQEIQQKSVLSTLGIFTKFDKNDINSELHDIKAEFN</sequence>
<proteinExistence type="predicted"/>
<evidence type="ECO:0000313" key="2">
    <source>
        <dbReference type="Proteomes" id="UP000054703"/>
    </source>
</evidence>
<dbReference type="OrthoDB" id="5653326at2"/>
<dbReference type="RefSeq" id="WP_058515166.1">
    <property type="nucleotide sequence ID" value="NZ_CAAAIH010000046.1"/>
</dbReference>
<comment type="caution">
    <text evidence="1">The sequence shown here is derived from an EMBL/GenBank/DDBJ whole genome shotgun (WGS) entry which is preliminary data.</text>
</comment>
<dbReference type="PATRIC" id="fig|45074.5.peg.3466"/>
<dbReference type="AlphaFoldDB" id="A0A0W0YFS3"/>
<protein>
    <submittedName>
        <fullName evidence="1">Uncharacterized protein</fullName>
    </submittedName>
</protein>
<dbReference type="EMBL" id="LNYU01000085">
    <property type="protein sequence ID" value="KTD55671.1"/>
    <property type="molecule type" value="Genomic_DNA"/>
</dbReference>
<accession>A0A0W0YFS3</accession>
<dbReference type="Proteomes" id="UP000054703">
    <property type="component" value="Unassembled WGS sequence"/>
</dbReference>
<keyword evidence="2" id="KW-1185">Reference proteome</keyword>
<gene>
    <name evidence="1" type="ORF">Lsan_3223</name>
</gene>
<organism evidence="1 2">
    <name type="scientific">Legionella santicrucis</name>
    <dbReference type="NCBI Taxonomy" id="45074"/>
    <lineage>
        <taxon>Bacteria</taxon>
        <taxon>Pseudomonadati</taxon>
        <taxon>Pseudomonadota</taxon>
        <taxon>Gammaproteobacteria</taxon>
        <taxon>Legionellales</taxon>
        <taxon>Legionellaceae</taxon>
        <taxon>Legionella</taxon>
    </lineage>
</organism>
<name>A0A0W0YFS3_9GAMM</name>
<reference evidence="1 2" key="1">
    <citation type="submission" date="2015-11" db="EMBL/GenBank/DDBJ databases">
        <title>Genomic analysis of 38 Legionella species identifies large and diverse effector repertoires.</title>
        <authorList>
            <person name="Burstein D."/>
            <person name="Amaro F."/>
            <person name="Zusman T."/>
            <person name="Lifshitz Z."/>
            <person name="Cohen O."/>
            <person name="Gilbert J.A."/>
            <person name="Pupko T."/>
            <person name="Shuman H.A."/>
            <person name="Segal G."/>
        </authorList>
    </citation>
    <scope>NUCLEOTIDE SEQUENCE [LARGE SCALE GENOMIC DNA]</scope>
    <source>
        <strain evidence="1 2">SC-63-C7</strain>
    </source>
</reference>
<evidence type="ECO:0000313" key="1">
    <source>
        <dbReference type="EMBL" id="KTD55671.1"/>
    </source>
</evidence>